<reference evidence="2 3" key="1">
    <citation type="journal article" date="2019" name="Indoor Air">
        <title>Impacts of indoor surface finishes on bacterial viability.</title>
        <authorList>
            <person name="Hu J."/>
            <person name="Maamar S.B."/>
            <person name="Glawe A.J."/>
            <person name="Gottel N."/>
            <person name="Gilbert J.A."/>
            <person name="Hartmann E.M."/>
        </authorList>
    </citation>
    <scope>NUCLEOTIDE SEQUENCE [LARGE SCALE GENOMIC DNA]</scope>
    <source>
        <strain evidence="2 3">AF060A6</strain>
    </source>
</reference>
<dbReference type="OrthoDB" id="2938705at2"/>
<evidence type="ECO:0000256" key="1">
    <source>
        <dbReference type="SAM" id="Phobius"/>
    </source>
</evidence>
<feature type="transmembrane region" description="Helical" evidence="1">
    <location>
        <begin position="31"/>
        <end position="55"/>
    </location>
</feature>
<keyword evidence="1" id="KW-1133">Transmembrane helix</keyword>
<protein>
    <submittedName>
        <fullName evidence="2">Uncharacterized protein</fullName>
    </submittedName>
</protein>
<gene>
    <name evidence="2" type="ORF">E1I69_23530</name>
</gene>
<sequence>MKHLIGLYIVMALMVFVTLTSEFIFKGEYSAIASWLIVMLFLFGTIFFANARYYISKKRK</sequence>
<dbReference type="EMBL" id="SLUB01000101">
    <property type="protein sequence ID" value="THE09138.1"/>
    <property type="molecule type" value="Genomic_DNA"/>
</dbReference>
<accession>A0A4S3PIS7</accession>
<organism evidence="2 3">
    <name type="scientific">Bacillus timonensis</name>
    <dbReference type="NCBI Taxonomy" id="1033734"/>
    <lineage>
        <taxon>Bacteria</taxon>
        <taxon>Bacillati</taxon>
        <taxon>Bacillota</taxon>
        <taxon>Bacilli</taxon>
        <taxon>Bacillales</taxon>
        <taxon>Bacillaceae</taxon>
        <taxon>Bacillus</taxon>
    </lineage>
</organism>
<keyword evidence="1" id="KW-0812">Transmembrane</keyword>
<evidence type="ECO:0000313" key="3">
    <source>
        <dbReference type="Proteomes" id="UP000306477"/>
    </source>
</evidence>
<evidence type="ECO:0000313" key="2">
    <source>
        <dbReference type="EMBL" id="THE09138.1"/>
    </source>
</evidence>
<keyword evidence="3" id="KW-1185">Reference proteome</keyword>
<name>A0A4S3PIS7_9BACI</name>
<dbReference type="AlphaFoldDB" id="A0A4S3PIS7"/>
<dbReference type="Proteomes" id="UP000306477">
    <property type="component" value="Unassembled WGS sequence"/>
</dbReference>
<proteinExistence type="predicted"/>
<comment type="caution">
    <text evidence="2">The sequence shown here is derived from an EMBL/GenBank/DDBJ whole genome shotgun (WGS) entry which is preliminary data.</text>
</comment>
<keyword evidence="1" id="KW-0472">Membrane</keyword>
<feature type="transmembrane region" description="Helical" evidence="1">
    <location>
        <begin position="7"/>
        <end position="25"/>
    </location>
</feature>